<protein>
    <submittedName>
        <fullName evidence="2">Uncharacterized protein</fullName>
    </submittedName>
</protein>
<organism evidence="2 3">
    <name type="scientific">Batillaria attramentaria</name>
    <dbReference type="NCBI Taxonomy" id="370345"/>
    <lineage>
        <taxon>Eukaryota</taxon>
        <taxon>Metazoa</taxon>
        <taxon>Spiralia</taxon>
        <taxon>Lophotrochozoa</taxon>
        <taxon>Mollusca</taxon>
        <taxon>Gastropoda</taxon>
        <taxon>Caenogastropoda</taxon>
        <taxon>Sorbeoconcha</taxon>
        <taxon>Cerithioidea</taxon>
        <taxon>Batillariidae</taxon>
        <taxon>Batillaria</taxon>
    </lineage>
</organism>
<keyword evidence="3" id="KW-1185">Reference proteome</keyword>
<gene>
    <name evidence="2" type="ORF">BaRGS_00034653</name>
</gene>
<evidence type="ECO:0000313" key="3">
    <source>
        <dbReference type="Proteomes" id="UP001519460"/>
    </source>
</evidence>
<reference evidence="2 3" key="1">
    <citation type="journal article" date="2023" name="Sci. Data">
        <title>Genome assembly of the Korean intertidal mud-creeper Batillaria attramentaria.</title>
        <authorList>
            <person name="Patra A.K."/>
            <person name="Ho P.T."/>
            <person name="Jun S."/>
            <person name="Lee S.J."/>
            <person name="Kim Y."/>
            <person name="Won Y.J."/>
        </authorList>
    </citation>
    <scope>NUCLEOTIDE SEQUENCE [LARGE SCALE GENOMIC DNA]</scope>
    <source>
        <strain evidence="2">Wonlab-2016</strain>
    </source>
</reference>
<feature type="region of interest" description="Disordered" evidence="1">
    <location>
        <begin position="1"/>
        <end position="99"/>
    </location>
</feature>
<name>A0ABD0JGS9_9CAEN</name>
<dbReference type="AlphaFoldDB" id="A0ABD0JGS9"/>
<proteinExistence type="predicted"/>
<dbReference type="Proteomes" id="UP001519460">
    <property type="component" value="Unassembled WGS sequence"/>
</dbReference>
<sequence length="163" mass="18976">MPTRDPPSSRPHLAPQGMERVLTRPSSNHHTRDTYSYHPHQPRHDRPPPNSYPIHSRHRGPSQLFRERESDVVYQTTDYATPTSYPPSQPRYPRSHDAATHSGYYAAQEGLTPSSQQYYDSDYTEYGQRMQFPQSTDTYYPHYESDFQTKVKCAVEQLLKSLS</sequence>
<evidence type="ECO:0000256" key="1">
    <source>
        <dbReference type="SAM" id="MobiDB-lite"/>
    </source>
</evidence>
<comment type="caution">
    <text evidence="2">The sequence shown here is derived from an EMBL/GenBank/DDBJ whole genome shotgun (WGS) entry which is preliminary data.</text>
</comment>
<accession>A0ABD0JGS9</accession>
<dbReference type="EMBL" id="JACVVK020000447">
    <property type="protein sequence ID" value="KAK7474124.1"/>
    <property type="molecule type" value="Genomic_DNA"/>
</dbReference>
<evidence type="ECO:0000313" key="2">
    <source>
        <dbReference type="EMBL" id="KAK7474124.1"/>
    </source>
</evidence>